<keyword evidence="7" id="KW-1185">Reference proteome</keyword>
<evidence type="ECO:0000256" key="5">
    <source>
        <dbReference type="SAM" id="Phobius"/>
    </source>
</evidence>
<comment type="caution">
    <text evidence="6">The sequence shown here is derived from an EMBL/GenBank/DDBJ whole genome shotgun (WGS) entry which is preliminary data.</text>
</comment>
<evidence type="ECO:0000256" key="2">
    <source>
        <dbReference type="ARBA" id="ARBA00022692"/>
    </source>
</evidence>
<feature type="transmembrane region" description="Helical" evidence="5">
    <location>
        <begin position="259"/>
        <end position="280"/>
    </location>
</feature>
<evidence type="ECO:0000256" key="1">
    <source>
        <dbReference type="ARBA" id="ARBA00004141"/>
    </source>
</evidence>
<keyword evidence="3 5" id="KW-1133">Transmembrane helix</keyword>
<keyword evidence="2 5" id="KW-0812">Transmembrane</keyword>
<evidence type="ECO:0000256" key="3">
    <source>
        <dbReference type="ARBA" id="ARBA00022989"/>
    </source>
</evidence>
<dbReference type="InterPro" id="IPR002657">
    <property type="entry name" value="BilAc:Na_symport/Acr3"/>
</dbReference>
<feature type="transmembrane region" description="Helical" evidence="5">
    <location>
        <begin position="167"/>
        <end position="185"/>
    </location>
</feature>
<proteinExistence type="predicted"/>
<reference evidence="6 7" key="1">
    <citation type="submission" date="2022-11" db="EMBL/GenBank/DDBJ databases">
        <title>Minimal conservation of predation-associated metabolite biosynthetic gene clusters underscores biosynthetic potential of Myxococcota including descriptions for ten novel species: Archangium lansinium sp. nov., Myxococcus landrumus sp. nov., Nannocystis bai.</title>
        <authorList>
            <person name="Ahearne A."/>
            <person name="Stevens C."/>
            <person name="Dowd S."/>
        </authorList>
    </citation>
    <scope>NUCLEOTIDE SEQUENCE [LARGE SCALE GENOMIC DNA]</scope>
    <source>
        <strain evidence="6 7">BB15-2</strain>
    </source>
</reference>
<dbReference type="RefSeq" id="WP_272090537.1">
    <property type="nucleotide sequence ID" value="NZ_JAQNDL010000003.1"/>
</dbReference>
<feature type="transmembrane region" description="Helical" evidence="5">
    <location>
        <begin position="136"/>
        <end position="155"/>
    </location>
</feature>
<dbReference type="InterPro" id="IPR038770">
    <property type="entry name" value="Na+/solute_symporter_sf"/>
</dbReference>
<evidence type="ECO:0000313" key="7">
    <source>
        <dbReference type="Proteomes" id="UP001221686"/>
    </source>
</evidence>
<dbReference type="PANTHER" id="PTHR10361">
    <property type="entry name" value="SODIUM-BILE ACID COTRANSPORTER"/>
    <property type="match status" value="1"/>
</dbReference>
<feature type="transmembrane region" description="Helical" evidence="5">
    <location>
        <begin position="229"/>
        <end position="253"/>
    </location>
</feature>
<feature type="transmembrane region" description="Helical" evidence="5">
    <location>
        <begin position="68"/>
        <end position="91"/>
    </location>
</feature>
<gene>
    <name evidence="6" type="ORF">POL25_34340</name>
</gene>
<comment type="subcellular location">
    <subcellularLocation>
        <location evidence="1">Membrane</location>
        <topology evidence="1">Multi-pass membrane protein</topology>
    </subcellularLocation>
</comment>
<feature type="transmembrane region" description="Helical" evidence="5">
    <location>
        <begin position="41"/>
        <end position="62"/>
    </location>
</feature>
<organism evidence="6 7">
    <name type="scientific">Nannocystis bainbridge</name>
    <dbReference type="NCBI Taxonomy" id="2995303"/>
    <lineage>
        <taxon>Bacteria</taxon>
        <taxon>Pseudomonadati</taxon>
        <taxon>Myxococcota</taxon>
        <taxon>Polyangia</taxon>
        <taxon>Nannocystales</taxon>
        <taxon>Nannocystaceae</taxon>
        <taxon>Nannocystis</taxon>
    </lineage>
</organism>
<feature type="transmembrane region" description="Helical" evidence="5">
    <location>
        <begin position="103"/>
        <end position="124"/>
    </location>
</feature>
<dbReference type="PANTHER" id="PTHR10361:SF28">
    <property type="entry name" value="P3 PROTEIN-RELATED"/>
    <property type="match status" value="1"/>
</dbReference>
<dbReference type="Pfam" id="PF01758">
    <property type="entry name" value="SBF"/>
    <property type="match status" value="1"/>
</dbReference>
<protein>
    <submittedName>
        <fullName evidence="6">Bile acid:sodium symporter</fullName>
    </submittedName>
</protein>
<accession>A0ABT5E850</accession>
<evidence type="ECO:0000313" key="6">
    <source>
        <dbReference type="EMBL" id="MDC0722037.1"/>
    </source>
</evidence>
<dbReference type="Gene3D" id="1.20.1530.20">
    <property type="match status" value="1"/>
</dbReference>
<sequence length="291" mass="30658">MLSGLEQALLALLLVVLMMGMGASLTVADFRAVLKRPRGPLIGLASQYGWMPLIAFALARALDLPNDQAISLIIVGCTPGGTTSNLFTYYARADVALSISMTALSTIVAVVVMPLLLMLYASAFTDAALKVPYGNITTTLAVMLVPLALGMAIRARWPRAAAVLEKVGSLSGIGVLGLLIVTGLVHNGALLAQTTPAMYAAAIGLGVLGFVLGYLLAALLETSQAARRAIAFETGIQNSPLALGIILASFPAALHERMLWLPLLYALFVLLSASLLTLWWRWRGGQSQRGT</sequence>
<dbReference type="EMBL" id="JAQNDL010000003">
    <property type="protein sequence ID" value="MDC0722037.1"/>
    <property type="molecule type" value="Genomic_DNA"/>
</dbReference>
<feature type="transmembrane region" description="Helical" evidence="5">
    <location>
        <begin position="197"/>
        <end position="217"/>
    </location>
</feature>
<dbReference type="InterPro" id="IPR004710">
    <property type="entry name" value="Bilac:Na_transpt"/>
</dbReference>
<keyword evidence="4 5" id="KW-0472">Membrane</keyword>
<feature type="transmembrane region" description="Helical" evidence="5">
    <location>
        <begin position="12"/>
        <end position="34"/>
    </location>
</feature>
<name>A0ABT5E850_9BACT</name>
<dbReference type="Proteomes" id="UP001221686">
    <property type="component" value="Unassembled WGS sequence"/>
</dbReference>
<evidence type="ECO:0000256" key="4">
    <source>
        <dbReference type="ARBA" id="ARBA00023136"/>
    </source>
</evidence>